<dbReference type="AlphaFoldDB" id="A0AAN5CUV5"/>
<keyword evidence="3" id="KW-1185">Reference proteome</keyword>
<evidence type="ECO:0000313" key="3">
    <source>
        <dbReference type="Proteomes" id="UP001328107"/>
    </source>
</evidence>
<feature type="non-terminal residue" evidence="2">
    <location>
        <position position="1"/>
    </location>
</feature>
<name>A0AAN5CUV5_9BILA</name>
<gene>
    <name evidence="2" type="ORF">PMAYCL1PPCAC_21140</name>
</gene>
<feature type="non-terminal residue" evidence="2">
    <location>
        <position position="124"/>
    </location>
</feature>
<dbReference type="EMBL" id="BTRK01000005">
    <property type="protein sequence ID" value="GMR50945.1"/>
    <property type="molecule type" value="Genomic_DNA"/>
</dbReference>
<reference evidence="3" key="1">
    <citation type="submission" date="2022-10" db="EMBL/GenBank/DDBJ databases">
        <title>Genome assembly of Pristionchus species.</title>
        <authorList>
            <person name="Yoshida K."/>
            <person name="Sommer R.J."/>
        </authorList>
    </citation>
    <scope>NUCLEOTIDE SEQUENCE [LARGE SCALE GENOMIC DNA]</scope>
    <source>
        <strain evidence="3">RS5460</strain>
    </source>
</reference>
<evidence type="ECO:0000313" key="2">
    <source>
        <dbReference type="EMBL" id="GMR50945.1"/>
    </source>
</evidence>
<dbReference type="Proteomes" id="UP001328107">
    <property type="component" value="Unassembled WGS sequence"/>
</dbReference>
<feature type="region of interest" description="Disordered" evidence="1">
    <location>
        <begin position="101"/>
        <end position="124"/>
    </location>
</feature>
<feature type="compositionally biased region" description="Low complexity" evidence="1">
    <location>
        <begin position="19"/>
        <end position="35"/>
    </location>
</feature>
<feature type="region of interest" description="Disordered" evidence="1">
    <location>
        <begin position="17"/>
        <end position="37"/>
    </location>
</feature>
<comment type="caution">
    <text evidence="2">The sequence shown here is derived from an EMBL/GenBank/DDBJ whole genome shotgun (WGS) entry which is preliminary data.</text>
</comment>
<evidence type="ECO:0000256" key="1">
    <source>
        <dbReference type="SAM" id="MobiDB-lite"/>
    </source>
</evidence>
<organism evidence="2 3">
    <name type="scientific">Pristionchus mayeri</name>
    <dbReference type="NCBI Taxonomy" id="1317129"/>
    <lineage>
        <taxon>Eukaryota</taxon>
        <taxon>Metazoa</taxon>
        <taxon>Ecdysozoa</taxon>
        <taxon>Nematoda</taxon>
        <taxon>Chromadorea</taxon>
        <taxon>Rhabditida</taxon>
        <taxon>Rhabditina</taxon>
        <taxon>Diplogasteromorpha</taxon>
        <taxon>Diplogasteroidea</taxon>
        <taxon>Neodiplogasteridae</taxon>
        <taxon>Pristionchus</taxon>
    </lineage>
</organism>
<accession>A0AAN5CUV5</accession>
<sequence length="124" mass="13913">LRSLCRQPRSYVECEVDNTTSRPMSPFSTTSSTTSSRRKKVLVLVTNTVTTVIQTVEERLLPGQDAPELREAIDSLKSDLEERKPSPVTSEMDARLMAASSTFDRLQEKTPPEIAEIDEPTKEE</sequence>
<proteinExistence type="predicted"/>
<protein>
    <submittedName>
        <fullName evidence="2">Uncharacterized protein</fullName>
    </submittedName>
</protein>